<dbReference type="InterPro" id="IPR026721">
    <property type="entry name" value="TMEM18"/>
</dbReference>
<dbReference type="eggNOG" id="ENOG502RZ4T">
    <property type="taxonomic scope" value="Eukaryota"/>
</dbReference>
<dbReference type="AlphaFoldDB" id="A0A0D2UF21"/>
<accession>A0A0D2UF21</accession>
<gene>
    <name evidence="3" type="ORF">CAOG_004445</name>
</gene>
<protein>
    <submittedName>
        <fullName evidence="3">Uncharacterized protein</fullName>
    </submittedName>
</protein>
<dbReference type="EMBL" id="KE346365">
    <property type="protein sequence ID" value="KJE93691.1"/>
    <property type="molecule type" value="Genomic_DNA"/>
</dbReference>
<keyword evidence="2" id="KW-0472">Membrane</keyword>
<dbReference type="OrthoDB" id="411535at2759"/>
<dbReference type="OMA" id="TFSKQQY"/>
<evidence type="ECO:0000313" key="4">
    <source>
        <dbReference type="Proteomes" id="UP000008743"/>
    </source>
</evidence>
<organism evidence="3 4">
    <name type="scientific">Capsaspora owczarzaki (strain ATCC 30864)</name>
    <dbReference type="NCBI Taxonomy" id="595528"/>
    <lineage>
        <taxon>Eukaryota</taxon>
        <taxon>Filasterea</taxon>
        <taxon>Capsaspora</taxon>
    </lineage>
</organism>
<feature type="region of interest" description="Disordered" evidence="1">
    <location>
        <begin position="156"/>
        <end position="190"/>
    </location>
</feature>
<evidence type="ECO:0000256" key="2">
    <source>
        <dbReference type="SAM" id="Phobius"/>
    </source>
</evidence>
<dbReference type="InParanoid" id="A0A0D2UF21"/>
<feature type="transmembrane region" description="Helical" evidence="2">
    <location>
        <begin position="51"/>
        <end position="69"/>
    </location>
</feature>
<dbReference type="Pfam" id="PF14770">
    <property type="entry name" value="TMEM18"/>
    <property type="match status" value="1"/>
</dbReference>
<dbReference type="RefSeq" id="XP_004348273.1">
    <property type="nucleotide sequence ID" value="XM_004348223.2"/>
</dbReference>
<dbReference type="Proteomes" id="UP000008743">
    <property type="component" value="Unassembled WGS sequence"/>
</dbReference>
<name>A0A0D2UF21_CAPO3</name>
<evidence type="ECO:0000256" key="1">
    <source>
        <dbReference type="SAM" id="MobiDB-lite"/>
    </source>
</evidence>
<keyword evidence="2" id="KW-0812">Transmembrane</keyword>
<feature type="transmembrane region" description="Helical" evidence="2">
    <location>
        <begin position="114"/>
        <end position="136"/>
    </location>
</feature>
<dbReference type="PhylomeDB" id="A0A0D2UF21"/>
<evidence type="ECO:0000313" key="3">
    <source>
        <dbReference type="EMBL" id="KJE93691.1"/>
    </source>
</evidence>
<sequence>MARESESVRHAGGRFASVLDAGDAASHYVPDNEFYSVVAAILRETDWTEPWLVGLLSFHVFNVIVALFARRHSTFQATYFCVLMVLAYSTEHLNKWAVDNWQQFSAKAYFDVHGLFISTVFAGPLLLTSLLFVVVWMKTAADLLVKVKRAELRTRARAARSDGAQTAAGASSAGSGSQSIATNAESKKSQ</sequence>
<keyword evidence="4" id="KW-1185">Reference proteome</keyword>
<reference evidence="4" key="1">
    <citation type="submission" date="2011-02" db="EMBL/GenBank/DDBJ databases">
        <title>The Genome Sequence of Capsaspora owczarzaki ATCC 30864.</title>
        <authorList>
            <person name="Russ C."/>
            <person name="Cuomo C."/>
            <person name="Burger G."/>
            <person name="Gray M.W."/>
            <person name="Holland P.W.H."/>
            <person name="King N."/>
            <person name="Lang F.B.F."/>
            <person name="Roger A.J."/>
            <person name="Ruiz-Trillo I."/>
            <person name="Young S.K."/>
            <person name="Zeng Q."/>
            <person name="Gargeya S."/>
            <person name="Alvarado L."/>
            <person name="Berlin A."/>
            <person name="Chapman S.B."/>
            <person name="Chen Z."/>
            <person name="Freedman E."/>
            <person name="Gellesch M."/>
            <person name="Goldberg J."/>
            <person name="Griggs A."/>
            <person name="Gujja S."/>
            <person name="Heilman E."/>
            <person name="Heiman D."/>
            <person name="Howarth C."/>
            <person name="Mehta T."/>
            <person name="Neiman D."/>
            <person name="Pearson M."/>
            <person name="Roberts A."/>
            <person name="Saif S."/>
            <person name="Shea T."/>
            <person name="Shenoy N."/>
            <person name="Sisk P."/>
            <person name="Stolte C."/>
            <person name="Sykes S."/>
            <person name="White J."/>
            <person name="Yandava C."/>
            <person name="Haas B."/>
            <person name="Nusbaum C."/>
            <person name="Birren B."/>
        </authorList>
    </citation>
    <scope>NUCLEOTIDE SEQUENCE</scope>
    <source>
        <strain evidence="4">ATCC 30864</strain>
    </source>
</reference>
<feature type="compositionally biased region" description="Low complexity" evidence="1">
    <location>
        <begin position="161"/>
        <end position="182"/>
    </location>
</feature>
<keyword evidence="2" id="KW-1133">Transmembrane helix</keyword>
<proteinExistence type="predicted"/>